<organism evidence="3 4">
    <name type="scientific">Flavobacterium aureirubrum</name>
    <dbReference type="NCBI Taxonomy" id="3133147"/>
    <lineage>
        <taxon>Bacteria</taxon>
        <taxon>Pseudomonadati</taxon>
        <taxon>Bacteroidota</taxon>
        <taxon>Flavobacteriia</taxon>
        <taxon>Flavobacteriales</taxon>
        <taxon>Flavobacteriaceae</taxon>
        <taxon>Flavobacterium</taxon>
    </lineage>
</organism>
<accession>A0ABU9N6Q0</accession>
<evidence type="ECO:0000256" key="2">
    <source>
        <dbReference type="SAM" id="Phobius"/>
    </source>
</evidence>
<name>A0ABU9N6Q0_9FLAO</name>
<dbReference type="InterPro" id="IPR024623">
    <property type="entry name" value="YtxH"/>
</dbReference>
<keyword evidence="1" id="KW-0175">Coiled coil</keyword>
<dbReference type="PANTHER" id="PTHR35792">
    <property type="entry name" value="GENERAL STRESS PROTEIN"/>
    <property type="match status" value="1"/>
</dbReference>
<dbReference type="Pfam" id="PF12732">
    <property type="entry name" value="YtxH"/>
    <property type="match status" value="1"/>
</dbReference>
<evidence type="ECO:0000256" key="1">
    <source>
        <dbReference type="SAM" id="Coils"/>
    </source>
</evidence>
<evidence type="ECO:0000313" key="4">
    <source>
        <dbReference type="Proteomes" id="UP001460072"/>
    </source>
</evidence>
<keyword evidence="4" id="KW-1185">Reference proteome</keyword>
<dbReference type="PANTHER" id="PTHR35792:SF2">
    <property type="entry name" value="GENERAL STRESS PROTEIN"/>
    <property type="match status" value="1"/>
</dbReference>
<comment type="caution">
    <text evidence="3">The sequence shown here is derived from an EMBL/GenBank/DDBJ whole genome shotgun (WGS) entry which is preliminary data.</text>
</comment>
<reference evidence="3 4" key="1">
    <citation type="submission" date="2024-03" db="EMBL/GenBank/DDBJ databases">
        <title>Two novel species of the genus Flavobacterium exhibiting potentially degradation of complex polysaccharides.</title>
        <authorList>
            <person name="Lian X."/>
        </authorList>
    </citation>
    <scope>NUCLEOTIDE SEQUENCE [LARGE SCALE GENOMIC DNA]</scope>
    <source>
        <strain evidence="4">j3</strain>
    </source>
</reference>
<feature type="transmembrane region" description="Helical" evidence="2">
    <location>
        <begin position="6"/>
        <end position="25"/>
    </location>
</feature>
<protein>
    <submittedName>
        <fullName evidence="3">YtxH domain-containing protein</fullName>
    </submittedName>
</protein>
<gene>
    <name evidence="3" type="ORF">WFZ85_10860</name>
</gene>
<keyword evidence="2" id="KW-0812">Transmembrane</keyword>
<dbReference type="RefSeq" id="WP_342696317.1">
    <property type="nucleotide sequence ID" value="NZ_JBCGDO010000014.1"/>
</dbReference>
<proteinExistence type="predicted"/>
<sequence>MKNNDVLLGILGGVAVGAVLGVLFAPAKGSETRKKIANTSVDFKDSIKESLENFSEKIAQTINGLKDEANEIIADAKDIIDEEKVNFDNLKEMNKSKTLS</sequence>
<keyword evidence="2" id="KW-1133">Transmembrane helix</keyword>
<feature type="coiled-coil region" evidence="1">
    <location>
        <begin position="62"/>
        <end position="93"/>
    </location>
</feature>
<dbReference type="EMBL" id="JBCGDO010000014">
    <property type="protein sequence ID" value="MEM0543116.1"/>
    <property type="molecule type" value="Genomic_DNA"/>
</dbReference>
<dbReference type="Proteomes" id="UP001460072">
    <property type="component" value="Unassembled WGS sequence"/>
</dbReference>
<dbReference type="InterPro" id="IPR052928">
    <property type="entry name" value="Desiccation-related_membrane"/>
</dbReference>
<evidence type="ECO:0000313" key="3">
    <source>
        <dbReference type="EMBL" id="MEM0543116.1"/>
    </source>
</evidence>
<keyword evidence="2" id="KW-0472">Membrane</keyword>